<feature type="domain" description="HpaB/PvcC/4-BUDH C-terminal" evidence="5">
    <location>
        <begin position="287"/>
        <end position="474"/>
    </location>
</feature>
<keyword evidence="7" id="KW-0503">Monooxygenase</keyword>
<dbReference type="SUPFAM" id="SSF56645">
    <property type="entry name" value="Acyl-CoA dehydrogenase NM domain-like"/>
    <property type="match status" value="1"/>
</dbReference>
<keyword evidence="2 4" id="KW-0274">FAD</keyword>
<dbReference type="Gene3D" id="2.40.110.10">
    <property type="entry name" value="Butyryl-CoA Dehydrogenase, subunit A, domain 2"/>
    <property type="match status" value="1"/>
</dbReference>
<dbReference type="PANTHER" id="PTHR36117:SF3">
    <property type="entry name" value="4-HYDROXYPHENYLACETATE 3-MONOOXYGENASE-RELATED"/>
    <property type="match status" value="1"/>
</dbReference>
<dbReference type="OrthoDB" id="9785230at2"/>
<accession>A0A323TGK7</accession>
<comment type="caution">
    <text evidence="7">The sequence shown here is derived from an EMBL/GenBank/DDBJ whole genome shotgun (WGS) entry which is preliminary data.</text>
</comment>
<dbReference type="InterPro" id="IPR046373">
    <property type="entry name" value="Acyl-CoA_Oxase/DH_mid-dom_sf"/>
</dbReference>
<keyword evidence="3" id="KW-0560">Oxidoreductase</keyword>
<evidence type="ECO:0000256" key="3">
    <source>
        <dbReference type="ARBA" id="ARBA00023002"/>
    </source>
</evidence>
<dbReference type="NCBIfam" id="TIGR02309">
    <property type="entry name" value="HpaB-1"/>
    <property type="match status" value="1"/>
</dbReference>
<feature type="binding site" evidence="4">
    <location>
        <position position="194"/>
    </location>
    <ligand>
        <name>FAD</name>
        <dbReference type="ChEBI" id="CHEBI:57692"/>
    </ligand>
</feature>
<dbReference type="SUPFAM" id="SSF47203">
    <property type="entry name" value="Acyl-CoA dehydrogenase C-terminal domain-like"/>
    <property type="match status" value="1"/>
</dbReference>
<dbReference type="GO" id="GO:0010124">
    <property type="term" value="P:phenylacetate catabolic process"/>
    <property type="evidence" value="ECO:0007669"/>
    <property type="project" value="InterPro"/>
</dbReference>
<gene>
    <name evidence="7" type="primary">hpaB</name>
    <name evidence="7" type="ORF">CR194_07440</name>
</gene>
<dbReference type="EMBL" id="PDOD01000002">
    <property type="protein sequence ID" value="PYZ93024.1"/>
    <property type="molecule type" value="Genomic_DNA"/>
</dbReference>
<dbReference type="RefSeq" id="WP_110609054.1">
    <property type="nucleotide sequence ID" value="NZ_PDOD01000002.1"/>
</dbReference>
<dbReference type="AlphaFoldDB" id="A0A323TGK7"/>
<evidence type="ECO:0000259" key="5">
    <source>
        <dbReference type="Pfam" id="PF03241"/>
    </source>
</evidence>
<dbReference type="Proteomes" id="UP000248214">
    <property type="component" value="Unassembled WGS sequence"/>
</dbReference>
<dbReference type="InterPro" id="IPR024719">
    <property type="entry name" value="HpaB/PvcC/4-BUDH_C"/>
</dbReference>
<evidence type="ECO:0000313" key="8">
    <source>
        <dbReference type="Proteomes" id="UP000248214"/>
    </source>
</evidence>
<evidence type="ECO:0000256" key="1">
    <source>
        <dbReference type="ARBA" id="ARBA00022630"/>
    </source>
</evidence>
<dbReference type="InterPro" id="IPR004925">
    <property type="entry name" value="HpaB/PvcC/4-BUDH"/>
</dbReference>
<organism evidence="7 8">
    <name type="scientific">Salipaludibacillus keqinensis</name>
    <dbReference type="NCBI Taxonomy" id="2045207"/>
    <lineage>
        <taxon>Bacteria</taxon>
        <taxon>Bacillati</taxon>
        <taxon>Bacillota</taxon>
        <taxon>Bacilli</taxon>
        <taxon>Bacillales</taxon>
        <taxon>Bacillaceae</taxon>
    </lineage>
</organism>
<evidence type="ECO:0000259" key="6">
    <source>
        <dbReference type="Pfam" id="PF11794"/>
    </source>
</evidence>
<feature type="binding site" evidence="4">
    <location>
        <begin position="156"/>
        <end position="159"/>
    </location>
    <ligand>
        <name>FAD</name>
        <dbReference type="ChEBI" id="CHEBI:57692"/>
    </ligand>
</feature>
<dbReference type="InterPro" id="IPR012687">
    <property type="entry name" value="HpaB_Deino-type"/>
</dbReference>
<proteinExistence type="predicted"/>
<dbReference type="Pfam" id="PF03241">
    <property type="entry name" value="HpaB"/>
    <property type="match status" value="1"/>
</dbReference>
<dbReference type="InterPro" id="IPR036250">
    <property type="entry name" value="AcylCo_DH-like_C"/>
</dbReference>
<dbReference type="GO" id="GO:0016627">
    <property type="term" value="F:oxidoreductase activity, acting on the CH-CH group of donors"/>
    <property type="evidence" value="ECO:0007669"/>
    <property type="project" value="InterPro"/>
</dbReference>
<evidence type="ECO:0000313" key="7">
    <source>
        <dbReference type="EMBL" id="PYZ93024.1"/>
    </source>
</evidence>
<dbReference type="GO" id="GO:0016712">
    <property type="term" value="F:oxidoreductase activity, acting on paired donors, with incorporation or reduction of molecular oxygen, reduced flavin or flavoprotein as one donor, and incorporation of one atom of oxygen"/>
    <property type="evidence" value="ECO:0007669"/>
    <property type="project" value="InterPro"/>
</dbReference>
<dbReference type="Gene3D" id="1.20.140.10">
    <property type="entry name" value="Butyryl-CoA Dehydrogenase, subunit A, domain 3"/>
    <property type="match status" value="1"/>
</dbReference>
<name>A0A323TGK7_9BACI</name>
<evidence type="ECO:0000256" key="2">
    <source>
        <dbReference type="ARBA" id="ARBA00022827"/>
    </source>
</evidence>
<dbReference type="GO" id="GO:0050660">
    <property type="term" value="F:flavin adenine dinucleotide binding"/>
    <property type="evidence" value="ECO:0007669"/>
    <property type="project" value="InterPro"/>
</dbReference>
<keyword evidence="1" id="KW-0285">Flavoprotein</keyword>
<dbReference type="Pfam" id="PF11794">
    <property type="entry name" value="HpaB_N"/>
    <property type="match status" value="1"/>
</dbReference>
<protein>
    <submittedName>
        <fullName evidence="7">4-hydroxyphenylacetate 3-monooxygenase, oxygenase component</fullName>
    </submittedName>
</protein>
<dbReference type="InterPro" id="IPR024674">
    <property type="entry name" value="HpaB/PvcC/4-BUDH_N"/>
</dbReference>
<evidence type="ECO:0000256" key="4">
    <source>
        <dbReference type="PIRSR" id="PIRSR000331-2"/>
    </source>
</evidence>
<dbReference type="PANTHER" id="PTHR36117">
    <property type="entry name" value="4-HYDROXYPHENYLACETATE 3-MONOOXYGENASE-RELATED"/>
    <property type="match status" value="1"/>
</dbReference>
<dbReference type="InterPro" id="IPR009100">
    <property type="entry name" value="AcylCoA_DH/oxidase_NM_dom_sf"/>
</dbReference>
<keyword evidence="8" id="KW-1185">Reference proteome</keyword>
<feature type="binding site" evidence="4">
    <location>
        <begin position="451"/>
        <end position="454"/>
    </location>
    <ligand>
        <name>FAD</name>
        <dbReference type="ChEBI" id="CHEBI:57692"/>
    </ligand>
</feature>
<reference evidence="7 8" key="1">
    <citation type="submission" date="2017-10" db="EMBL/GenBank/DDBJ databases">
        <title>Bacillus sp. nov., a halophilic bacterium isolated from a Keqin Lake.</title>
        <authorList>
            <person name="Wang H."/>
        </authorList>
    </citation>
    <scope>NUCLEOTIDE SEQUENCE [LARGE SCALE GENOMIC DNA]</scope>
    <source>
        <strain evidence="7 8">KQ-12</strain>
    </source>
</reference>
<sequence length="480" mass="54421">MGAISGSEYINRINRLKNDVWINGEKVQGDISEHPSFHGVIHSQARLYDLQKDQSLKEKMTYESPTSGARVGLSFLLPKTKKHLKQRRAMIQKWASTNAGMMGRSPDYMNTVLVSLVASHHIFEKHDHCFPEHVLSFYEQARENDWSFTHTFINPQVNRSSFQIFDDPDEMVAAKIVGKNDQGMIINGAKLLATQGGMTDEILVYSSAGLVDKAYSYAFSIPSNTKGLKFVCRQPFTNTLSTYDSPLGARFEENDALVVFDHVLVPWERVFHYANIVVNDILTLQGAFAPLALHQVVSRQVIKLEFILGVAQLMVDTINSGEYQHVQEKVSEIIVALETIKALLLASETGAQKQNGFMLPNLNPLYVAINTFPRLYPRLMDIMQLLGASGLVALPTEQDFSSDNKEDLDLYLQSYTKNGRDRVKLFRLAWDTCMSAFGSRQTLYERYFFGDPVRLSSILYKTYNRKSLVDRVENTFLKND</sequence>
<dbReference type="PIRSF" id="PIRSF000331">
    <property type="entry name" value="HpaA_HpaB"/>
    <property type="match status" value="1"/>
</dbReference>
<dbReference type="Gene3D" id="1.10.3140.10">
    <property type="entry name" value="4-hydroxybutyryl-coa dehydratase, domain 1"/>
    <property type="match status" value="1"/>
</dbReference>
<feature type="domain" description="HpaB/PvcC/4-BUDH N-terminal" evidence="6">
    <location>
        <begin position="6"/>
        <end position="271"/>
    </location>
</feature>